<dbReference type="AlphaFoldDB" id="A0AAD5TT09"/>
<feature type="non-terminal residue" evidence="1">
    <location>
        <position position="52"/>
    </location>
</feature>
<dbReference type="EMBL" id="JADGJW010001965">
    <property type="protein sequence ID" value="KAJ3200125.1"/>
    <property type="molecule type" value="Genomic_DNA"/>
</dbReference>
<organism evidence="1 2">
    <name type="scientific">Clydaea vesicula</name>
    <dbReference type="NCBI Taxonomy" id="447962"/>
    <lineage>
        <taxon>Eukaryota</taxon>
        <taxon>Fungi</taxon>
        <taxon>Fungi incertae sedis</taxon>
        <taxon>Chytridiomycota</taxon>
        <taxon>Chytridiomycota incertae sedis</taxon>
        <taxon>Chytridiomycetes</taxon>
        <taxon>Lobulomycetales</taxon>
        <taxon>Lobulomycetaceae</taxon>
        <taxon>Clydaea</taxon>
    </lineage>
</organism>
<sequence>MEETLITTINNLNKIMGDGGMIVSVVTENETHSLTFGTVDGQHPVDTSSLFN</sequence>
<accession>A0AAD5TT09</accession>
<evidence type="ECO:0000313" key="1">
    <source>
        <dbReference type="EMBL" id="KAJ3200125.1"/>
    </source>
</evidence>
<keyword evidence="2" id="KW-1185">Reference proteome</keyword>
<name>A0AAD5TT09_9FUNG</name>
<comment type="caution">
    <text evidence="1">The sequence shown here is derived from an EMBL/GenBank/DDBJ whole genome shotgun (WGS) entry which is preliminary data.</text>
</comment>
<gene>
    <name evidence="1" type="ORF">HK099_002807</name>
</gene>
<protein>
    <submittedName>
        <fullName evidence="1">Uncharacterized protein</fullName>
    </submittedName>
</protein>
<evidence type="ECO:0000313" key="2">
    <source>
        <dbReference type="Proteomes" id="UP001211065"/>
    </source>
</evidence>
<reference evidence="1" key="1">
    <citation type="submission" date="2020-05" db="EMBL/GenBank/DDBJ databases">
        <title>Phylogenomic resolution of chytrid fungi.</title>
        <authorList>
            <person name="Stajich J.E."/>
            <person name="Amses K."/>
            <person name="Simmons R."/>
            <person name="Seto K."/>
            <person name="Myers J."/>
            <person name="Bonds A."/>
            <person name="Quandt C.A."/>
            <person name="Barry K."/>
            <person name="Liu P."/>
            <person name="Grigoriev I."/>
            <person name="Longcore J.E."/>
            <person name="James T.Y."/>
        </authorList>
    </citation>
    <scope>NUCLEOTIDE SEQUENCE</scope>
    <source>
        <strain evidence="1">JEL0476</strain>
    </source>
</reference>
<proteinExistence type="predicted"/>
<dbReference type="Proteomes" id="UP001211065">
    <property type="component" value="Unassembled WGS sequence"/>
</dbReference>